<dbReference type="SUPFAM" id="SSF69304">
    <property type="entry name" value="Tricorn protease N-terminal domain"/>
    <property type="match status" value="1"/>
</dbReference>
<dbReference type="InterPro" id="IPR026870">
    <property type="entry name" value="Zinc_ribbon_dom"/>
</dbReference>
<feature type="region of interest" description="Disordered" evidence="1">
    <location>
        <begin position="29"/>
        <end position="71"/>
    </location>
</feature>
<dbReference type="InterPro" id="IPR011042">
    <property type="entry name" value="6-blade_b-propeller_TolB-like"/>
</dbReference>
<keyword evidence="2" id="KW-1133">Transmembrane helix</keyword>
<feature type="compositionally biased region" description="Low complexity" evidence="1">
    <location>
        <begin position="54"/>
        <end position="71"/>
    </location>
</feature>
<accession>A0A7K0G789</accession>
<dbReference type="EMBL" id="VTFZ01000002">
    <property type="protein sequence ID" value="MRX79667.1"/>
    <property type="molecule type" value="Genomic_DNA"/>
</dbReference>
<evidence type="ECO:0000313" key="5">
    <source>
        <dbReference type="Proteomes" id="UP000470010"/>
    </source>
</evidence>
<name>A0A7K0G789_9ACTN</name>
<dbReference type="Gene3D" id="2.120.10.30">
    <property type="entry name" value="TolB, C-terminal domain"/>
    <property type="match status" value="1"/>
</dbReference>
<feature type="compositionally biased region" description="Low complexity" evidence="1">
    <location>
        <begin position="29"/>
        <end position="46"/>
    </location>
</feature>
<feature type="transmembrane region" description="Helical" evidence="2">
    <location>
        <begin position="91"/>
        <end position="114"/>
    </location>
</feature>
<dbReference type="Proteomes" id="UP000470010">
    <property type="component" value="Unassembled WGS sequence"/>
</dbReference>
<evidence type="ECO:0000256" key="1">
    <source>
        <dbReference type="SAM" id="MobiDB-lite"/>
    </source>
</evidence>
<feature type="domain" description="Zinc-ribbon" evidence="3">
    <location>
        <begin position="2"/>
        <end position="24"/>
    </location>
</feature>
<reference evidence="5" key="1">
    <citation type="submission" date="2019-08" db="EMBL/GenBank/DDBJ databases">
        <title>Arthrobacter sp. nov., isolated from plateau pika and Tibetan wild ass.</title>
        <authorList>
            <person name="Ge Y."/>
        </authorList>
    </citation>
    <scope>NUCLEOTIDE SEQUENCE [LARGE SCALE GENOMIC DNA]</scope>
    <source>
        <strain evidence="5">HF-1365</strain>
    </source>
</reference>
<comment type="caution">
    <text evidence="4">The sequence shown here is derived from an EMBL/GenBank/DDBJ whole genome shotgun (WGS) entry which is preliminary data.</text>
</comment>
<organism evidence="4 5">
    <name type="scientific">Enorma shizhengliae</name>
    <dbReference type="NCBI Taxonomy" id="2606615"/>
    <lineage>
        <taxon>Bacteria</taxon>
        <taxon>Bacillati</taxon>
        <taxon>Actinomycetota</taxon>
        <taxon>Coriobacteriia</taxon>
        <taxon>Coriobacteriales</taxon>
        <taxon>Coriobacteriaceae</taxon>
        <taxon>Enorma</taxon>
    </lineage>
</organism>
<keyword evidence="5" id="KW-1185">Reference proteome</keyword>
<evidence type="ECO:0000259" key="3">
    <source>
        <dbReference type="Pfam" id="PF13240"/>
    </source>
</evidence>
<evidence type="ECO:0000313" key="4">
    <source>
        <dbReference type="EMBL" id="MRX79667.1"/>
    </source>
</evidence>
<protein>
    <submittedName>
        <fullName evidence="4">Zinc-ribbon domain-containing protein</fullName>
    </submittedName>
</protein>
<sequence>MFCPKCGAENMNEARFCVSCGAPLPQVPQQVGQPQPVQWPQQDQSQSADDRLHPGQPHQAPAPAYAQPASQTRAVVPGTAARARRKSNIPLIVAGVAAIVVIAVAAALIIPRLFGSGEPSYQETATNTSLTYGATASADGYDYFYSSTLMAICRAKPGGSDVEKVLLVPTTNENGYEMPEFYVMNIAVTGDDVFYCIMRSEMQASSSYYEVRSVKADGSDDHSVYRAQPDSETNRWINGLYAYDGRAYFGVVSTSFEYDASTINIMSTDAAGEDEQTVCSLDDWSGGTPLITPDHIFYTEYSYGSSASDSHSSVYVRSIDGSSAKQLYEEDGATISSLAINGNKLYCMDYVNGGEMRRLLSIDIETGDCEVLYRTDSNENADLLTLYDGAAYLMRYERGTYDASTWDLVRVSLASGETETVRTNLDYYNPRMAAMNGHLLLLENGQDISSMGVRVGVVDPDDGSVIEEYVS</sequence>
<gene>
    <name evidence="4" type="ORF">GJE22_03470</name>
</gene>
<proteinExistence type="predicted"/>
<dbReference type="AlphaFoldDB" id="A0A7K0G789"/>
<evidence type="ECO:0000256" key="2">
    <source>
        <dbReference type="SAM" id="Phobius"/>
    </source>
</evidence>
<keyword evidence="2" id="KW-0812">Transmembrane</keyword>
<dbReference type="Pfam" id="PF13240">
    <property type="entry name" value="Zn_Ribbon_1"/>
    <property type="match status" value="1"/>
</dbReference>
<keyword evidence="2" id="KW-0472">Membrane</keyword>